<accession>A0ABP0JHS1</accession>
<dbReference type="EMBL" id="CAXAMN010005480">
    <property type="protein sequence ID" value="CAK9013945.1"/>
    <property type="molecule type" value="Genomic_DNA"/>
</dbReference>
<evidence type="ECO:0000313" key="3">
    <source>
        <dbReference type="Proteomes" id="UP001642484"/>
    </source>
</evidence>
<reference evidence="2 3" key="1">
    <citation type="submission" date="2024-02" db="EMBL/GenBank/DDBJ databases">
        <authorList>
            <person name="Chen Y."/>
            <person name="Shah S."/>
            <person name="Dougan E. K."/>
            <person name="Thang M."/>
            <person name="Chan C."/>
        </authorList>
    </citation>
    <scope>NUCLEOTIDE SEQUENCE [LARGE SCALE GENOMIC DNA]</scope>
</reference>
<evidence type="ECO:0000313" key="2">
    <source>
        <dbReference type="EMBL" id="CAK9013945.1"/>
    </source>
</evidence>
<dbReference type="Proteomes" id="UP001642484">
    <property type="component" value="Unassembled WGS sequence"/>
</dbReference>
<keyword evidence="3" id="KW-1185">Reference proteome</keyword>
<feature type="chain" id="PRO_5046342288" evidence="1">
    <location>
        <begin position="17"/>
        <end position="1149"/>
    </location>
</feature>
<evidence type="ECO:0000256" key="1">
    <source>
        <dbReference type="SAM" id="SignalP"/>
    </source>
</evidence>
<protein>
    <submittedName>
        <fullName evidence="2">Uncharacterized protein</fullName>
    </submittedName>
</protein>
<comment type="caution">
    <text evidence="2">The sequence shown here is derived from an EMBL/GenBank/DDBJ whole genome shotgun (WGS) entry which is preliminary data.</text>
</comment>
<keyword evidence="1" id="KW-0732">Signal</keyword>
<name>A0ABP0JHS1_9DINO</name>
<gene>
    <name evidence="2" type="ORF">CCMP2556_LOCUS11484</name>
</gene>
<sequence>MWPLASILLFPVLSDAKLRTTTPPPEAGVVTPLQDGIPGLASRASLAPLRAELLRVSEDLASIGERVKQLAQRLNELEGSASEDLEWEVIEEGNLPLGVSDLEFPYPGASQVPQAQPIPSVPRYLSDLCQESLKSVASISPLERAQRAFTQGHLAWVARVTGLHYRPADAVPALPSAHFVVVVIRGLGLSQALRTTTKREAPCLGSSGRHSYHCTHLRASTEAMRDPNLLVFSIPSEVSKTGGNLQVFAIPVLQRDGGFLVALPVESFSNEALETAAHADEHELLGPSHTCVAQLSEEDENGQEVMIDQEILVLLHWARMPSDLSQKRRRQVHLNRAVHIIVLALNYYHNGGPCKLDLLGRAPSTSHRRRSLIRSEGQVAIPCIANSGRRLPQLVARLSELSVALTAMGPSCNPYDRSFDGFEVLPDTEADELKPYRNLDSSRLVLTGRGAWDATEYLEDELVLAYREPASLLFSHEPCPSQVPAISDHPSEVAALARLWDNQDPKIIRLPRTTAKELVLASVLVPLMCAELSAEFSTQVFCSDASSNVGAFCAATVPRAVSRVLWKVCKSKGAYTRMMSPVEAEIFKLGGSEEFEGKEEVKPTSIRRPLAYRFDFIELFAVAAKVTHSMEAKGWSACGKLTKASAMYTDGLADALATVLSEAINARASADIEWDQVQTAGLENALVNQVYYGQVNSYRPDAKTYGASCSQRLFELLGNPSYDAYTDCVEEGLNHSILPHSSAAINAQCWCKWNMSGFVRSQGCSEHANWKWLMQVDCHSDCSDAGAADCRSCPAFCFEGATGLPGCECHDQCLRYLGCWPSNHTQEPGESQNSSDQVCDASFIRRSQKMQDFGSCAASNFTYSNRWTSLSDTYQCLCQTNLQQELQKRNCCEDSHSNLSAHGFCQANCSLDCRSREAIECQTNCTQWCQSGSFTKPDAPECTERCMADAAPCHRYKVCPAPKPAFPYVCDDGGAPSPNGCCSGVFDTDRCPPLVQGAVPDDGAVADGTERQVHLCWVSSDRAGCQTLDEQDPDGGLCDLEKRFWSLGPNGGWRGWAETRSGAEYMKTTRKKPRQHRFDRLKRTVWQMMMEGSKGTLGPKRLRIAMSKTSLAALLHRLRSSGAAMMFLTSSLSFSEHRNPRVAGAIWDP</sequence>
<organism evidence="2 3">
    <name type="scientific">Durusdinium trenchii</name>
    <dbReference type="NCBI Taxonomy" id="1381693"/>
    <lineage>
        <taxon>Eukaryota</taxon>
        <taxon>Sar</taxon>
        <taxon>Alveolata</taxon>
        <taxon>Dinophyceae</taxon>
        <taxon>Suessiales</taxon>
        <taxon>Symbiodiniaceae</taxon>
        <taxon>Durusdinium</taxon>
    </lineage>
</organism>
<proteinExistence type="predicted"/>
<feature type="signal peptide" evidence="1">
    <location>
        <begin position="1"/>
        <end position="16"/>
    </location>
</feature>